<sequence length="437" mass="49628">MGRLWRREFWRLTALVGAGGLVGWPFSAMPAGIAVGLLMCLAFHLRQLRALYQWLTLRPQEEPPVASGLWGELFDRLYRYQKRQALTQKRLRATLQRIQESSEAMRDSVVMLDRHGDLEWWNSAAERMLGLKPQLDRGQHITNLLRDPRFVDYFHGRDYREPLTLPSPIDETLILQFQITLYGDDERLVMARDITRLHRLEQMRRDFVANVSHELRTPLTVLAGYLETYEDMAGQLPPRMGRGLSQMKAQTDRMQNLVNDLLLLSRLEIDQGGRDDAPLAMGDLLEAVKNDAAALSEGRQSISVEIDEARALVGSEKEIRSALSNLAFNAVRYAGKDRHIVLRWRPHGEGACLEVEDDGEGIDPIHLPRLTERFYRVDKGRSTATGGTGLGLAIVKHVLLRHAGRLEISSRPGQGATFRCLFPAERLRDTTPNAQRA</sequence>
<dbReference type="InterPro" id="IPR036890">
    <property type="entry name" value="HATPase_C_sf"/>
</dbReference>
<evidence type="ECO:0000256" key="12">
    <source>
        <dbReference type="ARBA" id="ARBA00022777"/>
    </source>
</evidence>
<dbReference type="Proteomes" id="UP000563050">
    <property type="component" value="Unassembled WGS sequence"/>
</dbReference>
<dbReference type="PROSITE" id="PS50109">
    <property type="entry name" value="HIS_KIN"/>
    <property type="match status" value="1"/>
</dbReference>
<dbReference type="Pfam" id="PF02518">
    <property type="entry name" value="HATPase_c"/>
    <property type="match status" value="1"/>
</dbReference>
<dbReference type="SMART" id="SM00388">
    <property type="entry name" value="HisKA"/>
    <property type="match status" value="1"/>
</dbReference>
<keyword evidence="10 18" id="KW-0812">Transmembrane</keyword>
<evidence type="ECO:0000256" key="13">
    <source>
        <dbReference type="ARBA" id="ARBA00022840"/>
    </source>
</evidence>
<gene>
    <name evidence="21" type="ORF">FHR95_002168</name>
</gene>
<dbReference type="GO" id="GO:0005524">
    <property type="term" value="F:ATP binding"/>
    <property type="evidence" value="ECO:0007669"/>
    <property type="project" value="UniProtKB-KW"/>
</dbReference>
<dbReference type="InterPro" id="IPR021766">
    <property type="entry name" value="PhoR_N"/>
</dbReference>
<dbReference type="GO" id="GO:0006355">
    <property type="term" value="P:regulation of DNA-templated transcription"/>
    <property type="evidence" value="ECO:0007669"/>
    <property type="project" value="InterPro"/>
</dbReference>
<dbReference type="InterPro" id="IPR003661">
    <property type="entry name" value="HisK_dim/P_dom"/>
</dbReference>
<dbReference type="NCBIfam" id="TIGR02966">
    <property type="entry name" value="phoR_proteo"/>
    <property type="match status" value="1"/>
</dbReference>
<dbReference type="GO" id="GO:0006817">
    <property type="term" value="P:phosphate ion transport"/>
    <property type="evidence" value="ECO:0007669"/>
    <property type="project" value="UniProtKB-KW"/>
</dbReference>
<evidence type="ECO:0000256" key="9">
    <source>
        <dbReference type="ARBA" id="ARBA00022679"/>
    </source>
</evidence>
<dbReference type="InterPro" id="IPR014310">
    <property type="entry name" value="Sig_transdc_His_kinase_PhoR"/>
</dbReference>
<keyword evidence="15" id="KW-0902">Two-component regulatory system</keyword>
<dbReference type="GO" id="GO:0016036">
    <property type="term" value="P:cellular response to phosphate starvation"/>
    <property type="evidence" value="ECO:0007669"/>
    <property type="project" value="TreeGrafter"/>
</dbReference>
<evidence type="ECO:0000313" key="22">
    <source>
        <dbReference type="Proteomes" id="UP000563050"/>
    </source>
</evidence>
<keyword evidence="8" id="KW-0592">Phosphate transport</keyword>
<dbReference type="SMART" id="SM00091">
    <property type="entry name" value="PAS"/>
    <property type="match status" value="1"/>
</dbReference>
<dbReference type="CDD" id="cd00130">
    <property type="entry name" value="PAS"/>
    <property type="match status" value="1"/>
</dbReference>
<dbReference type="EC" id="2.7.13.3" evidence="3"/>
<keyword evidence="9 21" id="KW-0808">Transferase</keyword>
<comment type="function">
    <text evidence="17">Member of the two-component regulatory system PhoR/PhoB involved in the phosphate regulon genes expression. PhoR may function as a membrane-associated protein kinase that phosphorylates PhoB in response to environmental signals.</text>
</comment>
<evidence type="ECO:0000256" key="4">
    <source>
        <dbReference type="ARBA" id="ARBA00019665"/>
    </source>
</evidence>
<evidence type="ECO:0000256" key="17">
    <source>
        <dbReference type="ARBA" id="ARBA00025207"/>
    </source>
</evidence>
<evidence type="ECO:0000259" key="19">
    <source>
        <dbReference type="PROSITE" id="PS50109"/>
    </source>
</evidence>
<dbReference type="FunFam" id="1.10.287.130:FF:000001">
    <property type="entry name" value="Two-component sensor histidine kinase"/>
    <property type="match status" value="1"/>
</dbReference>
<dbReference type="InterPro" id="IPR005467">
    <property type="entry name" value="His_kinase_dom"/>
</dbReference>
<dbReference type="EMBL" id="JACHXQ010000006">
    <property type="protein sequence ID" value="MBB3184595.1"/>
    <property type="molecule type" value="Genomic_DNA"/>
</dbReference>
<evidence type="ECO:0000256" key="3">
    <source>
        <dbReference type="ARBA" id="ARBA00012438"/>
    </source>
</evidence>
<evidence type="ECO:0000256" key="10">
    <source>
        <dbReference type="ARBA" id="ARBA00022692"/>
    </source>
</evidence>
<evidence type="ECO:0000256" key="18">
    <source>
        <dbReference type="SAM" id="Phobius"/>
    </source>
</evidence>
<dbReference type="InterPro" id="IPR036097">
    <property type="entry name" value="HisK_dim/P_sf"/>
</dbReference>
<dbReference type="GO" id="GO:0005886">
    <property type="term" value="C:plasma membrane"/>
    <property type="evidence" value="ECO:0007669"/>
    <property type="project" value="UniProtKB-SubCell"/>
</dbReference>
<evidence type="ECO:0000256" key="11">
    <source>
        <dbReference type="ARBA" id="ARBA00022741"/>
    </source>
</evidence>
<evidence type="ECO:0000259" key="20">
    <source>
        <dbReference type="PROSITE" id="PS50112"/>
    </source>
</evidence>
<keyword evidence="7" id="KW-0597">Phosphoprotein</keyword>
<dbReference type="InterPro" id="IPR050351">
    <property type="entry name" value="BphY/WalK/GraS-like"/>
</dbReference>
<feature type="transmembrane region" description="Helical" evidence="18">
    <location>
        <begin position="12"/>
        <end position="45"/>
    </location>
</feature>
<evidence type="ECO:0000256" key="1">
    <source>
        <dbReference type="ARBA" id="ARBA00000085"/>
    </source>
</evidence>
<dbReference type="Gene3D" id="3.30.565.10">
    <property type="entry name" value="Histidine kinase-like ATPase, C-terminal domain"/>
    <property type="match status" value="1"/>
</dbReference>
<keyword evidence="13" id="KW-0067">ATP-binding</keyword>
<keyword evidence="14 18" id="KW-1133">Transmembrane helix</keyword>
<dbReference type="InterPro" id="IPR003594">
    <property type="entry name" value="HATPase_dom"/>
</dbReference>
<keyword evidence="5" id="KW-0813">Transport</keyword>
<dbReference type="Gene3D" id="3.30.450.20">
    <property type="entry name" value="PAS domain"/>
    <property type="match status" value="1"/>
</dbReference>
<dbReference type="GO" id="GO:0004721">
    <property type="term" value="F:phosphoprotein phosphatase activity"/>
    <property type="evidence" value="ECO:0007669"/>
    <property type="project" value="InterPro"/>
</dbReference>
<evidence type="ECO:0000256" key="15">
    <source>
        <dbReference type="ARBA" id="ARBA00023012"/>
    </source>
</evidence>
<comment type="caution">
    <text evidence="21">The sequence shown here is derived from an EMBL/GenBank/DDBJ whole genome shotgun (WGS) entry which is preliminary data.</text>
</comment>
<name>A0A7W5GZE2_9GAMM</name>
<comment type="catalytic activity">
    <reaction evidence="1">
        <text>ATP + protein L-histidine = ADP + protein N-phospho-L-histidine.</text>
        <dbReference type="EC" id="2.7.13.3"/>
    </reaction>
</comment>
<dbReference type="PRINTS" id="PR00344">
    <property type="entry name" value="BCTRLSENSOR"/>
</dbReference>
<evidence type="ECO:0000256" key="7">
    <source>
        <dbReference type="ARBA" id="ARBA00022553"/>
    </source>
</evidence>
<dbReference type="PANTHER" id="PTHR45453:SF1">
    <property type="entry name" value="PHOSPHATE REGULON SENSOR PROTEIN PHOR"/>
    <property type="match status" value="1"/>
</dbReference>
<reference evidence="21 22" key="1">
    <citation type="submission" date="2020-08" db="EMBL/GenBank/DDBJ databases">
        <title>Genomic Encyclopedia of Type Strains, Phase III (KMG-III): the genomes of soil and plant-associated and newly described type strains.</title>
        <authorList>
            <person name="Whitman W."/>
        </authorList>
    </citation>
    <scope>NUCLEOTIDE SEQUENCE [LARGE SCALE GENOMIC DNA]</scope>
    <source>
        <strain evidence="21 22">CECT 7341</strain>
    </source>
</reference>
<dbReference type="PANTHER" id="PTHR45453">
    <property type="entry name" value="PHOSPHATE REGULON SENSOR PROTEIN PHOR"/>
    <property type="match status" value="1"/>
</dbReference>
<protein>
    <recommendedName>
        <fullName evidence="4">Phosphate regulon sensor protein PhoR</fullName>
        <ecNumber evidence="3">2.7.13.3</ecNumber>
    </recommendedName>
</protein>
<dbReference type="SUPFAM" id="SSF55785">
    <property type="entry name" value="PYP-like sensor domain (PAS domain)"/>
    <property type="match status" value="1"/>
</dbReference>
<keyword evidence="16 18" id="KW-0472">Membrane</keyword>
<dbReference type="SUPFAM" id="SSF55874">
    <property type="entry name" value="ATPase domain of HSP90 chaperone/DNA topoisomerase II/histidine kinase"/>
    <property type="match status" value="1"/>
</dbReference>
<dbReference type="InterPro" id="IPR000014">
    <property type="entry name" value="PAS"/>
</dbReference>
<dbReference type="PROSITE" id="PS50112">
    <property type="entry name" value="PAS"/>
    <property type="match status" value="1"/>
</dbReference>
<dbReference type="SUPFAM" id="SSF47384">
    <property type="entry name" value="Homodimeric domain of signal transducing histidine kinase"/>
    <property type="match status" value="1"/>
</dbReference>
<evidence type="ECO:0000256" key="5">
    <source>
        <dbReference type="ARBA" id="ARBA00022448"/>
    </source>
</evidence>
<evidence type="ECO:0000256" key="8">
    <source>
        <dbReference type="ARBA" id="ARBA00022592"/>
    </source>
</evidence>
<dbReference type="Pfam" id="PF00989">
    <property type="entry name" value="PAS"/>
    <property type="match status" value="1"/>
</dbReference>
<dbReference type="InterPro" id="IPR035965">
    <property type="entry name" value="PAS-like_dom_sf"/>
</dbReference>
<dbReference type="CDD" id="cd00082">
    <property type="entry name" value="HisKA"/>
    <property type="match status" value="1"/>
</dbReference>
<feature type="domain" description="PAS" evidence="20">
    <location>
        <begin position="94"/>
        <end position="158"/>
    </location>
</feature>
<keyword evidence="22" id="KW-1185">Reference proteome</keyword>
<evidence type="ECO:0000256" key="6">
    <source>
        <dbReference type="ARBA" id="ARBA00022475"/>
    </source>
</evidence>
<evidence type="ECO:0000256" key="14">
    <source>
        <dbReference type="ARBA" id="ARBA00022989"/>
    </source>
</evidence>
<evidence type="ECO:0000313" key="21">
    <source>
        <dbReference type="EMBL" id="MBB3184595.1"/>
    </source>
</evidence>
<dbReference type="RefSeq" id="WP_183314367.1">
    <property type="nucleotide sequence ID" value="NZ_JACHXQ010000006.1"/>
</dbReference>
<comment type="subcellular location">
    <subcellularLocation>
        <location evidence="2">Cell membrane</location>
    </subcellularLocation>
</comment>
<keyword evidence="11" id="KW-0547">Nucleotide-binding</keyword>
<dbReference type="GO" id="GO:0000155">
    <property type="term" value="F:phosphorelay sensor kinase activity"/>
    <property type="evidence" value="ECO:0007669"/>
    <property type="project" value="InterPro"/>
</dbReference>
<accession>A0A7W5GZE2</accession>
<dbReference type="InterPro" id="IPR013767">
    <property type="entry name" value="PAS_fold"/>
</dbReference>
<feature type="domain" description="Histidine kinase" evidence="19">
    <location>
        <begin position="210"/>
        <end position="426"/>
    </location>
</feature>
<keyword evidence="12 21" id="KW-0418">Kinase</keyword>
<evidence type="ECO:0000256" key="2">
    <source>
        <dbReference type="ARBA" id="ARBA00004236"/>
    </source>
</evidence>
<proteinExistence type="predicted"/>
<dbReference type="Pfam" id="PF00512">
    <property type="entry name" value="HisKA"/>
    <property type="match status" value="1"/>
</dbReference>
<keyword evidence="6" id="KW-1003">Cell membrane</keyword>
<dbReference type="Pfam" id="PF11808">
    <property type="entry name" value="PhoR"/>
    <property type="match status" value="1"/>
</dbReference>
<evidence type="ECO:0000256" key="16">
    <source>
        <dbReference type="ARBA" id="ARBA00023136"/>
    </source>
</evidence>
<dbReference type="Gene3D" id="1.10.287.130">
    <property type="match status" value="1"/>
</dbReference>
<dbReference type="SMART" id="SM00387">
    <property type="entry name" value="HATPase_c"/>
    <property type="match status" value="1"/>
</dbReference>
<dbReference type="AlphaFoldDB" id="A0A7W5GZE2"/>
<organism evidence="21 22">
    <name type="scientific">Halomonas fontilapidosi</name>
    <dbReference type="NCBI Taxonomy" id="616675"/>
    <lineage>
        <taxon>Bacteria</taxon>
        <taxon>Pseudomonadati</taxon>
        <taxon>Pseudomonadota</taxon>
        <taxon>Gammaproteobacteria</taxon>
        <taxon>Oceanospirillales</taxon>
        <taxon>Halomonadaceae</taxon>
        <taxon>Halomonas</taxon>
    </lineage>
</organism>
<dbReference type="InterPro" id="IPR004358">
    <property type="entry name" value="Sig_transdc_His_kin-like_C"/>
</dbReference>